<comment type="caution">
    <text evidence="8">The sequence shown here is derived from an EMBL/GenBank/DDBJ whole genome shotgun (WGS) entry which is preliminary data.</text>
</comment>
<dbReference type="EMBL" id="VOUP01000011">
    <property type="protein sequence ID" value="TXE27566.1"/>
    <property type="molecule type" value="Genomic_DNA"/>
</dbReference>
<name>A0A9X9C273_9GAMM</name>
<dbReference type="AlphaFoldDB" id="A0A9X9C273"/>
<comment type="similarity">
    <text evidence="7">Belongs to the TonB-dependent receptor family.</text>
</comment>
<reference evidence="8 9" key="1">
    <citation type="submission" date="2019-07" db="EMBL/GenBank/DDBJ databases">
        <title>Serratia strains were isolated from fresh produce.</title>
        <authorList>
            <person name="Cho G.-S."/>
            <person name="Stein M."/>
            <person name="Lee W."/>
            <person name="Suh S.H."/>
            <person name="Franz C.M.A.P."/>
        </authorList>
    </citation>
    <scope>NUCLEOTIDE SEQUENCE [LARGE SCALE GENOMIC DNA]</scope>
    <source>
        <strain evidence="8 9">S17</strain>
    </source>
</reference>
<keyword evidence="3 7" id="KW-1134">Transmembrane beta strand</keyword>
<comment type="subcellular location">
    <subcellularLocation>
        <location evidence="1 7">Cell outer membrane</location>
        <topology evidence="1 7">Multi-pass membrane protein</topology>
    </subcellularLocation>
</comment>
<dbReference type="Proteomes" id="UP000321307">
    <property type="component" value="Unassembled WGS sequence"/>
</dbReference>
<evidence type="ECO:0000313" key="8">
    <source>
        <dbReference type="EMBL" id="TXE27566.1"/>
    </source>
</evidence>
<keyword evidence="6 7" id="KW-0998">Cell outer membrane</keyword>
<keyword evidence="4 7" id="KW-0812">Transmembrane</keyword>
<dbReference type="Gene3D" id="2.40.170.20">
    <property type="entry name" value="TonB-dependent receptor, beta-barrel domain"/>
    <property type="match status" value="1"/>
</dbReference>
<dbReference type="InterPro" id="IPR036942">
    <property type="entry name" value="Beta-barrel_TonB_sf"/>
</dbReference>
<accession>A0A9X9C273</accession>
<evidence type="ECO:0000256" key="7">
    <source>
        <dbReference type="PROSITE-ProRule" id="PRU01360"/>
    </source>
</evidence>
<evidence type="ECO:0000256" key="2">
    <source>
        <dbReference type="ARBA" id="ARBA00022448"/>
    </source>
</evidence>
<proteinExistence type="inferred from homology"/>
<keyword evidence="8" id="KW-0675">Receptor</keyword>
<dbReference type="GO" id="GO:0009279">
    <property type="term" value="C:cell outer membrane"/>
    <property type="evidence" value="ECO:0007669"/>
    <property type="project" value="UniProtKB-SubCell"/>
</dbReference>
<sequence>MSSGVDTFKVPAVWLGDMTVRYTPGAWDPRLYNLELGLTVNNLTNKSYIASCTSAPYCSIGIERRIIGSISWYF</sequence>
<keyword evidence="2 7" id="KW-0813">Transport</keyword>
<evidence type="ECO:0000256" key="1">
    <source>
        <dbReference type="ARBA" id="ARBA00004571"/>
    </source>
</evidence>
<dbReference type="InterPro" id="IPR039426">
    <property type="entry name" value="TonB-dep_rcpt-like"/>
</dbReference>
<evidence type="ECO:0000256" key="5">
    <source>
        <dbReference type="ARBA" id="ARBA00023136"/>
    </source>
</evidence>
<evidence type="ECO:0000256" key="6">
    <source>
        <dbReference type="ARBA" id="ARBA00023237"/>
    </source>
</evidence>
<protein>
    <submittedName>
        <fullName evidence="8">TonB-dependent receptor</fullName>
    </submittedName>
</protein>
<evidence type="ECO:0000256" key="4">
    <source>
        <dbReference type="ARBA" id="ARBA00022692"/>
    </source>
</evidence>
<keyword evidence="5 7" id="KW-0472">Membrane</keyword>
<organism evidence="8 9">
    <name type="scientific">Serratia ureilytica</name>
    <dbReference type="NCBI Taxonomy" id="300181"/>
    <lineage>
        <taxon>Bacteria</taxon>
        <taxon>Pseudomonadati</taxon>
        <taxon>Pseudomonadota</taxon>
        <taxon>Gammaproteobacteria</taxon>
        <taxon>Enterobacterales</taxon>
        <taxon>Yersiniaceae</taxon>
        <taxon>Serratia</taxon>
    </lineage>
</organism>
<dbReference type="SUPFAM" id="SSF56935">
    <property type="entry name" value="Porins"/>
    <property type="match status" value="1"/>
</dbReference>
<dbReference type="PROSITE" id="PS52016">
    <property type="entry name" value="TONB_DEPENDENT_REC_3"/>
    <property type="match status" value="1"/>
</dbReference>
<evidence type="ECO:0000313" key="9">
    <source>
        <dbReference type="Proteomes" id="UP000321307"/>
    </source>
</evidence>
<evidence type="ECO:0000256" key="3">
    <source>
        <dbReference type="ARBA" id="ARBA00022452"/>
    </source>
</evidence>
<gene>
    <name evidence="8" type="ORF">FOT63_18240</name>
</gene>